<feature type="region of interest" description="Disordered" evidence="1">
    <location>
        <begin position="32"/>
        <end position="175"/>
    </location>
</feature>
<dbReference type="InterPro" id="IPR001739">
    <property type="entry name" value="Methyl_CpG_DNA-bd"/>
</dbReference>
<name>A0A7S2YSV9_9STRA</name>
<feature type="compositionally biased region" description="Polar residues" evidence="1">
    <location>
        <begin position="88"/>
        <end position="104"/>
    </location>
</feature>
<feature type="domain" description="MBD" evidence="2">
    <location>
        <begin position="178"/>
        <end position="250"/>
    </location>
</feature>
<dbReference type="EMBL" id="HBHT01039196">
    <property type="protein sequence ID" value="CAD9993392.1"/>
    <property type="molecule type" value="Transcribed_RNA"/>
</dbReference>
<dbReference type="GO" id="GO:0003677">
    <property type="term" value="F:DNA binding"/>
    <property type="evidence" value="ECO:0007669"/>
    <property type="project" value="InterPro"/>
</dbReference>
<evidence type="ECO:0000256" key="1">
    <source>
        <dbReference type="SAM" id="MobiDB-lite"/>
    </source>
</evidence>
<evidence type="ECO:0000313" key="3">
    <source>
        <dbReference type="EMBL" id="CAD9993392.1"/>
    </source>
</evidence>
<dbReference type="SUPFAM" id="SSF54171">
    <property type="entry name" value="DNA-binding domain"/>
    <property type="match status" value="1"/>
</dbReference>
<dbReference type="AlphaFoldDB" id="A0A7S2YSV9"/>
<dbReference type="PROSITE" id="PS50982">
    <property type="entry name" value="MBD"/>
    <property type="match status" value="1"/>
</dbReference>
<organism evidence="3">
    <name type="scientific">Entomoneis paludosa</name>
    <dbReference type="NCBI Taxonomy" id="265537"/>
    <lineage>
        <taxon>Eukaryota</taxon>
        <taxon>Sar</taxon>
        <taxon>Stramenopiles</taxon>
        <taxon>Ochrophyta</taxon>
        <taxon>Bacillariophyta</taxon>
        <taxon>Bacillariophyceae</taxon>
        <taxon>Bacillariophycidae</taxon>
        <taxon>Entomoneidaceae</taxon>
        <taxon>Entomoneis</taxon>
    </lineage>
</organism>
<accession>A0A7S2YSV9</accession>
<reference evidence="3" key="1">
    <citation type="submission" date="2021-01" db="EMBL/GenBank/DDBJ databases">
        <authorList>
            <person name="Corre E."/>
            <person name="Pelletier E."/>
            <person name="Niang G."/>
            <person name="Scheremetjew M."/>
            <person name="Finn R."/>
            <person name="Kale V."/>
            <person name="Holt S."/>
            <person name="Cochrane G."/>
            <person name="Meng A."/>
            <person name="Brown T."/>
            <person name="Cohen L."/>
        </authorList>
    </citation>
    <scope>NUCLEOTIDE SEQUENCE</scope>
    <source>
        <strain evidence="3">CCMP125</strain>
    </source>
</reference>
<sequence length="250" mass="26886">MADEGTQPTGTGFVPRVAADSVLKASPVALAKQNEKSAATGWYSKPPQAEVSKPLEEEMGSQDAQKSDENANSVEAADADGAEKSGNEKSNMINTGQNSGETTKQGGGLGPTKPRRKKRVAAKTVLAESSKITPSRKRPNNIAAKDNTKSKPVKRQKPAKSANPGTGTGRNPNTMVYEGTPTRGGMEWPNGWIERQYSRDGGATKGRLDYYFFPPGHLEYKLRSIAEVKRYISTFKETGDHAKAFAARKG</sequence>
<dbReference type="InterPro" id="IPR016177">
    <property type="entry name" value="DNA-bd_dom_sf"/>
</dbReference>
<protein>
    <recommendedName>
        <fullName evidence="2">MBD domain-containing protein</fullName>
    </recommendedName>
</protein>
<gene>
    <name evidence="3" type="ORF">APAL1065_LOCUS26351</name>
</gene>
<dbReference type="Gene3D" id="3.30.890.10">
    <property type="entry name" value="Methyl-cpg-binding Protein 2, Chain A"/>
    <property type="match status" value="1"/>
</dbReference>
<proteinExistence type="predicted"/>
<feature type="compositionally biased region" description="Polar residues" evidence="1">
    <location>
        <begin position="163"/>
        <end position="174"/>
    </location>
</feature>
<evidence type="ECO:0000259" key="2">
    <source>
        <dbReference type="PROSITE" id="PS50982"/>
    </source>
</evidence>